<organism evidence="2 3">
    <name type="scientific">Panicum virgatum</name>
    <name type="common">Blackwell switchgrass</name>
    <dbReference type="NCBI Taxonomy" id="38727"/>
    <lineage>
        <taxon>Eukaryota</taxon>
        <taxon>Viridiplantae</taxon>
        <taxon>Streptophyta</taxon>
        <taxon>Embryophyta</taxon>
        <taxon>Tracheophyta</taxon>
        <taxon>Spermatophyta</taxon>
        <taxon>Magnoliopsida</taxon>
        <taxon>Liliopsida</taxon>
        <taxon>Poales</taxon>
        <taxon>Poaceae</taxon>
        <taxon>PACMAD clade</taxon>
        <taxon>Panicoideae</taxon>
        <taxon>Panicodae</taxon>
        <taxon>Paniceae</taxon>
        <taxon>Panicinae</taxon>
        <taxon>Panicum</taxon>
        <taxon>Panicum sect. Hiantes</taxon>
    </lineage>
</organism>
<proteinExistence type="predicted"/>
<reference evidence="2" key="1">
    <citation type="submission" date="2020-05" db="EMBL/GenBank/DDBJ databases">
        <title>WGS assembly of Panicum virgatum.</title>
        <authorList>
            <person name="Lovell J.T."/>
            <person name="Jenkins J."/>
            <person name="Shu S."/>
            <person name="Juenger T.E."/>
            <person name="Schmutz J."/>
        </authorList>
    </citation>
    <scope>NUCLEOTIDE SEQUENCE</scope>
    <source>
        <strain evidence="2">AP13</strain>
    </source>
</reference>
<dbReference type="EMBL" id="CM029039">
    <property type="protein sequence ID" value="KAG2643678.1"/>
    <property type="molecule type" value="Genomic_DNA"/>
</dbReference>
<name>A0A8T0W934_PANVG</name>
<dbReference type="Proteomes" id="UP000823388">
    <property type="component" value="Chromosome 2K"/>
</dbReference>
<feature type="region of interest" description="Disordered" evidence="1">
    <location>
        <begin position="16"/>
        <end position="146"/>
    </location>
</feature>
<evidence type="ECO:0000313" key="2">
    <source>
        <dbReference type="EMBL" id="KAG2643678.1"/>
    </source>
</evidence>
<keyword evidence="3" id="KW-1185">Reference proteome</keyword>
<feature type="compositionally biased region" description="Basic and acidic residues" evidence="1">
    <location>
        <begin position="107"/>
        <end position="125"/>
    </location>
</feature>
<comment type="caution">
    <text evidence="2">The sequence shown here is derived from an EMBL/GenBank/DDBJ whole genome shotgun (WGS) entry which is preliminary data.</text>
</comment>
<evidence type="ECO:0000313" key="3">
    <source>
        <dbReference type="Proteomes" id="UP000823388"/>
    </source>
</evidence>
<evidence type="ECO:0000256" key="1">
    <source>
        <dbReference type="SAM" id="MobiDB-lite"/>
    </source>
</evidence>
<accession>A0A8T0W934</accession>
<gene>
    <name evidence="2" type="ORF">PVAP13_2KG347905</name>
</gene>
<feature type="compositionally biased region" description="Low complexity" evidence="1">
    <location>
        <begin position="59"/>
        <end position="89"/>
    </location>
</feature>
<protein>
    <submittedName>
        <fullName evidence="2">Uncharacterized protein</fullName>
    </submittedName>
</protein>
<dbReference type="AlphaFoldDB" id="A0A8T0W934"/>
<sequence>MAYRVRRVRARQLVFVPSGRAPPKPQTEQHAVPGVWPRPAENGGGAARRRGPRRPAPAAPRQAARPPAAPAQGAAPEVPARPRAAQGLLRGHGEGAHRRRGGGGGAREGEVKEDGRGRDRRDGGARARAGGRAGGGGRRRAAVQRAPLHPLIDSRASTRSCPVAIVQFSLRAPALPSLSFVL</sequence>